<proteinExistence type="predicted"/>
<dbReference type="SUPFAM" id="SSF140990">
    <property type="entry name" value="FtsH protease domain-like"/>
    <property type="match status" value="1"/>
</dbReference>
<evidence type="ECO:0000313" key="2">
    <source>
        <dbReference type="Proteomes" id="UP001206895"/>
    </source>
</evidence>
<keyword evidence="2" id="KW-1185">Reference proteome</keyword>
<dbReference type="Pfam" id="PF13398">
    <property type="entry name" value="Peptidase_M50B"/>
    <property type="match status" value="1"/>
</dbReference>
<name>A0ABT1HL64_9NOCA</name>
<dbReference type="InterPro" id="IPR049500">
    <property type="entry name" value="Peptidase_M50B-like"/>
</dbReference>
<gene>
    <name evidence="1" type="ORF">LX13_004525</name>
</gene>
<comment type="caution">
    <text evidence="1">The sequence shown here is derived from an EMBL/GenBank/DDBJ whole genome shotgun (WGS) entry which is preliminary data.</text>
</comment>
<accession>A0ABT1HL64</accession>
<dbReference type="Gene3D" id="1.20.58.760">
    <property type="entry name" value="Peptidase M41"/>
    <property type="match status" value="1"/>
</dbReference>
<dbReference type="Proteomes" id="UP001206895">
    <property type="component" value="Unassembled WGS sequence"/>
</dbReference>
<organism evidence="1 2">
    <name type="scientific">Williamsia maris</name>
    <dbReference type="NCBI Taxonomy" id="72806"/>
    <lineage>
        <taxon>Bacteria</taxon>
        <taxon>Bacillati</taxon>
        <taxon>Actinomycetota</taxon>
        <taxon>Actinomycetes</taxon>
        <taxon>Mycobacteriales</taxon>
        <taxon>Nocardiaceae</taxon>
        <taxon>Williamsia</taxon>
    </lineage>
</organism>
<evidence type="ECO:0000313" key="1">
    <source>
        <dbReference type="EMBL" id="MCP2178684.1"/>
    </source>
</evidence>
<dbReference type="InterPro" id="IPR037219">
    <property type="entry name" value="Peptidase_M41-like"/>
</dbReference>
<dbReference type="RefSeq" id="WP_253663550.1">
    <property type="nucleotide sequence ID" value="NZ_BAAAJQ010000002.1"/>
</dbReference>
<dbReference type="EMBL" id="JAMTCJ010000004">
    <property type="protein sequence ID" value="MCP2178684.1"/>
    <property type="molecule type" value="Genomic_DNA"/>
</dbReference>
<sequence>MTDMTPEQRVYIAFHEAGHAVATVLSGGRVGMARIVDNDPTTIGMCETYDHHERDDALIAWAGPYAEALARWGDKGRPDVRTGLLQVLAASGRRDQSVIDLAKMRDVGYSDDHRTIEKHLKTCWRAVGDVATALIDGPVTHTDVTRALGLSSDPEVSAHQLHLIRAGRKPGRFSVTKVGETLHVSTLLTA</sequence>
<protein>
    <submittedName>
        <fullName evidence="1">Peptidase M50B-like</fullName>
    </submittedName>
</protein>
<reference evidence="1 2" key="1">
    <citation type="submission" date="2022-06" db="EMBL/GenBank/DDBJ databases">
        <title>Genomic Encyclopedia of Archaeal and Bacterial Type Strains, Phase II (KMG-II): from individual species to whole genera.</title>
        <authorList>
            <person name="Goeker M."/>
        </authorList>
    </citation>
    <scope>NUCLEOTIDE SEQUENCE [LARGE SCALE GENOMIC DNA]</scope>
    <source>
        <strain evidence="1 2">DSM 44693</strain>
    </source>
</reference>